<dbReference type="PROSITE" id="PS50076">
    <property type="entry name" value="DNAJ_2"/>
    <property type="match status" value="1"/>
</dbReference>
<dbReference type="PANTHER" id="PTHR44140">
    <property type="entry name" value="LD25575P"/>
    <property type="match status" value="1"/>
</dbReference>
<feature type="domain" description="J" evidence="10">
    <location>
        <begin position="406"/>
        <end position="474"/>
    </location>
</feature>
<dbReference type="STRING" id="1314790.A0A1Y1YLX5"/>
<dbReference type="SMART" id="SM00028">
    <property type="entry name" value="TPR"/>
    <property type="match status" value="6"/>
</dbReference>
<dbReference type="InterPro" id="IPR011990">
    <property type="entry name" value="TPR-like_helical_dom_sf"/>
</dbReference>
<evidence type="ECO:0000256" key="6">
    <source>
        <dbReference type="ARBA" id="ARBA00073740"/>
    </source>
</evidence>
<evidence type="ECO:0000256" key="2">
    <source>
        <dbReference type="ARBA" id="ARBA00022729"/>
    </source>
</evidence>
<evidence type="ECO:0000256" key="9">
    <source>
        <dbReference type="SAM" id="SignalP"/>
    </source>
</evidence>
<protein>
    <recommendedName>
        <fullName evidence="6">Tetratricopeptide repeat and J domain-containing co-chaperone DNJ1</fullName>
    </recommendedName>
</protein>
<comment type="caution">
    <text evidence="11">The sequence shown here is derived from an EMBL/GenBank/DDBJ whole genome shotgun (WGS) entry which is preliminary data.</text>
</comment>
<dbReference type="Pfam" id="PF13432">
    <property type="entry name" value="TPR_16"/>
    <property type="match status" value="1"/>
</dbReference>
<dbReference type="FunFam" id="1.25.40.10:FF:000224">
    <property type="entry name" value="DnaJ and TPR domain protein"/>
    <property type="match status" value="1"/>
</dbReference>
<dbReference type="GO" id="GO:0034975">
    <property type="term" value="P:protein folding in endoplasmic reticulum"/>
    <property type="evidence" value="ECO:0007669"/>
    <property type="project" value="TreeGrafter"/>
</dbReference>
<dbReference type="FunCoup" id="A0A1Y1YLX5">
    <property type="interactions" value="988"/>
</dbReference>
<evidence type="ECO:0000313" key="11">
    <source>
        <dbReference type="EMBL" id="ORX98988.1"/>
    </source>
</evidence>
<feature type="repeat" description="TPR" evidence="7">
    <location>
        <begin position="29"/>
        <end position="62"/>
    </location>
</feature>
<dbReference type="InterPro" id="IPR019734">
    <property type="entry name" value="TPR_rpt"/>
</dbReference>
<dbReference type="SMART" id="SM00271">
    <property type="entry name" value="DnaJ"/>
    <property type="match status" value="1"/>
</dbReference>
<keyword evidence="5" id="KW-0256">Endoplasmic reticulum</keyword>
<feature type="non-terminal residue" evidence="11">
    <location>
        <position position="1"/>
    </location>
</feature>
<evidence type="ECO:0000256" key="8">
    <source>
        <dbReference type="SAM" id="MobiDB-lite"/>
    </source>
</evidence>
<feature type="repeat" description="TPR" evidence="7">
    <location>
        <begin position="177"/>
        <end position="210"/>
    </location>
</feature>
<dbReference type="PRINTS" id="PR00625">
    <property type="entry name" value="JDOMAIN"/>
</dbReference>
<evidence type="ECO:0000256" key="5">
    <source>
        <dbReference type="ARBA" id="ARBA00022824"/>
    </source>
</evidence>
<dbReference type="Pfam" id="PF00226">
    <property type="entry name" value="DnaJ"/>
    <property type="match status" value="1"/>
</dbReference>
<feature type="region of interest" description="Disordered" evidence="8">
    <location>
        <begin position="465"/>
        <end position="494"/>
    </location>
</feature>
<reference evidence="11 12" key="1">
    <citation type="submission" date="2016-07" db="EMBL/GenBank/DDBJ databases">
        <title>Pervasive Adenine N6-methylation of Active Genes in Fungi.</title>
        <authorList>
            <consortium name="DOE Joint Genome Institute"/>
            <person name="Mondo S.J."/>
            <person name="Dannebaum R.O."/>
            <person name="Kuo R.C."/>
            <person name="Labutti K."/>
            <person name="Haridas S."/>
            <person name="Kuo A."/>
            <person name="Salamov A."/>
            <person name="Ahrendt S.R."/>
            <person name="Lipzen A."/>
            <person name="Sullivan W."/>
            <person name="Andreopoulos W.B."/>
            <person name="Clum A."/>
            <person name="Lindquist E."/>
            <person name="Daum C."/>
            <person name="Ramamoorthy G.K."/>
            <person name="Gryganskyi A."/>
            <person name="Culley D."/>
            <person name="Magnuson J.K."/>
            <person name="James T.Y."/>
            <person name="O'Malley M.A."/>
            <person name="Stajich J.E."/>
            <person name="Spatafora J.W."/>
            <person name="Visel A."/>
            <person name="Grigoriev I.V."/>
        </authorList>
    </citation>
    <scope>NUCLEOTIDE SEQUENCE [LARGE SCALE GENOMIC DNA]</scope>
    <source>
        <strain evidence="11 12">CBS 931.73</strain>
    </source>
</reference>
<dbReference type="PANTHER" id="PTHR44140:SF2">
    <property type="entry name" value="LD25575P"/>
    <property type="match status" value="1"/>
</dbReference>
<evidence type="ECO:0000256" key="1">
    <source>
        <dbReference type="ARBA" id="ARBA00004319"/>
    </source>
</evidence>
<dbReference type="PROSITE" id="PS50005">
    <property type="entry name" value="TPR"/>
    <property type="match status" value="4"/>
</dbReference>
<dbReference type="InterPro" id="IPR036869">
    <property type="entry name" value="J_dom_sf"/>
</dbReference>
<feature type="repeat" description="TPR" evidence="7">
    <location>
        <begin position="63"/>
        <end position="96"/>
    </location>
</feature>
<proteinExistence type="predicted"/>
<evidence type="ECO:0000313" key="12">
    <source>
        <dbReference type="Proteomes" id="UP000193498"/>
    </source>
</evidence>
<evidence type="ECO:0000256" key="4">
    <source>
        <dbReference type="ARBA" id="ARBA00022803"/>
    </source>
</evidence>
<feature type="chain" id="PRO_5012417807" description="Tetratricopeptide repeat and J domain-containing co-chaperone DNJ1" evidence="9">
    <location>
        <begin position="24"/>
        <end position="525"/>
    </location>
</feature>
<dbReference type="GO" id="GO:0051087">
    <property type="term" value="F:protein-folding chaperone binding"/>
    <property type="evidence" value="ECO:0007669"/>
    <property type="project" value="TreeGrafter"/>
</dbReference>
<evidence type="ECO:0000256" key="3">
    <source>
        <dbReference type="ARBA" id="ARBA00022737"/>
    </source>
</evidence>
<dbReference type="AlphaFoldDB" id="A0A1Y1YLX5"/>
<gene>
    <name evidence="11" type="ORF">K493DRAFT_257692</name>
</gene>
<evidence type="ECO:0000256" key="7">
    <source>
        <dbReference type="PROSITE-ProRule" id="PRU00339"/>
    </source>
</evidence>
<dbReference type="InParanoid" id="A0A1Y1YLX5"/>
<dbReference type="Gene3D" id="1.25.40.10">
    <property type="entry name" value="Tetratricopeptide repeat domain"/>
    <property type="match status" value="1"/>
</dbReference>
<keyword evidence="3" id="KW-0677">Repeat</keyword>
<dbReference type="SUPFAM" id="SSF46565">
    <property type="entry name" value="Chaperone J-domain"/>
    <property type="match status" value="1"/>
</dbReference>
<feature type="repeat" description="TPR" evidence="7">
    <location>
        <begin position="351"/>
        <end position="384"/>
    </location>
</feature>
<dbReference type="Proteomes" id="UP000193498">
    <property type="component" value="Unassembled WGS sequence"/>
</dbReference>
<organism evidence="11 12">
    <name type="scientific">Basidiobolus meristosporus CBS 931.73</name>
    <dbReference type="NCBI Taxonomy" id="1314790"/>
    <lineage>
        <taxon>Eukaryota</taxon>
        <taxon>Fungi</taxon>
        <taxon>Fungi incertae sedis</taxon>
        <taxon>Zoopagomycota</taxon>
        <taxon>Entomophthoromycotina</taxon>
        <taxon>Basidiobolomycetes</taxon>
        <taxon>Basidiobolales</taxon>
        <taxon>Basidiobolaceae</taxon>
        <taxon>Basidiobolus</taxon>
    </lineage>
</organism>
<dbReference type="EMBL" id="MCFE01000104">
    <property type="protein sequence ID" value="ORX98988.1"/>
    <property type="molecule type" value="Genomic_DNA"/>
</dbReference>
<dbReference type="SUPFAM" id="SSF48452">
    <property type="entry name" value="TPR-like"/>
    <property type="match status" value="2"/>
</dbReference>
<accession>A0A1Y1YLX5</accession>
<dbReference type="CDD" id="cd06257">
    <property type="entry name" value="DnaJ"/>
    <property type="match status" value="1"/>
</dbReference>
<comment type="subcellular location">
    <subcellularLocation>
        <location evidence="1">Endoplasmic reticulum lumen</location>
    </subcellularLocation>
</comment>
<feature type="signal peptide" evidence="9">
    <location>
        <begin position="1"/>
        <end position="23"/>
    </location>
</feature>
<dbReference type="GO" id="GO:0051787">
    <property type="term" value="F:misfolded protein binding"/>
    <property type="evidence" value="ECO:0007669"/>
    <property type="project" value="TreeGrafter"/>
</dbReference>
<keyword evidence="2 9" id="KW-0732">Signal</keyword>
<dbReference type="OrthoDB" id="1726119at2759"/>
<keyword evidence="12" id="KW-1185">Reference proteome</keyword>
<keyword evidence="4 7" id="KW-0802">TPR repeat</keyword>
<dbReference type="Gene3D" id="1.10.287.110">
    <property type="entry name" value="DnaJ domain"/>
    <property type="match status" value="1"/>
</dbReference>
<sequence length="525" mass="59326">MKLYFYLTPLVSLILSQAAYANASSDKTTQQYIDEANRLLAAGRFNEALSSYDFAIEKDPSNYLTYFKRATTYLSLGRNGAALEDFTKILDIKPDFEQALLQRAKINLKEGFISKAKSDIKNYLKNNSASVIGNNHLEDVLETEKSIDLGEKAYLAKNYDDCIKHYTTAISFATTMPSLRLKRAKCYLEKGDIEEAVGDLTRTAALNPSDSSNLYKLSSLHYFILDDAQHALQSIKQCLTYDPEDKLCKPMFRKIKKSEKEVKKVESDVERKLYLAAVNKLAGPNSNDGLISKIENEIRQVLDTVGVTTNPRSLLYIKLAQMACTAYIGRKDGASAKHWCSEVLKYDQDNINALSGRGDAYLLNDEFEEAVRDFTKAHELSNGHDRNIQEKLNRAQRLLKQSQTKDYYKVLGVTRSATKREIKKAYRKLAGQWHPDKYKGELSADAVAKKMSEINEAYEVLSDDELRNRFDNGDDPNDPTGGQQHGAYGQGNPMQFFFQNGRQGGFPFGGESRGGHHGYQFKYQY</sequence>
<dbReference type="InterPro" id="IPR051727">
    <property type="entry name" value="DnaJ_C3_Co-chaperones"/>
</dbReference>
<evidence type="ECO:0000259" key="10">
    <source>
        <dbReference type="PROSITE" id="PS50076"/>
    </source>
</evidence>
<dbReference type="GO" id="GO:0005788">
    <property type="term" value="C:endoplasmic reticulum lumen"/>
    <property type="evidence" value="ECO:0007669"/>
    <property type="project" value="UniProtKB-SubCell"/>
</dbReference>
<name>A0A1Y1YLX5_9FUNG</name>
<dbReference type="InterPro" id="IPR001623">
    <property type="entry name" value="DnaJ_domain"/>
</dbReference>